<gene>
    <name evidence="2" type="ORF">IAR63_08180</name>
</gene>
<evidence type="ECO:0000256" key="1">
    <source>
        <dbReference type="SAM" id="Phobius"/>
    </source>
</evidence>
<keyword evidence="3" id="KW-1185">Reference proteome</keyword>
<evidence type="ECO:0000313" key="3">
    <source>
        <dbReference type="Proteomes" id="UP000516013"/>
    </source>
</evidence>
<name>A0A7H0F4H7_9CYAN</name>
<keyword evidence="1" id="KW-0472">Membrane</keyword>
<keyword evidence="1" id="KW-1133">Transmembrane helix</keyword>
<reference evidence="2 3" key="1">
    <citation type="submission" date="2020-08" db="EMBL/GenBank/DDBJ databases">
        <title>Complete genome sequence of Raphidiopsis curvispora isolated from drinking water reservoir in South Korea.</title>
        <authorList>
            <person name="Jeong J."/>
        </authorList>
    </citation>
    <scope>NUCLEOTIDE SEQUENCE [LARGE SCALE GENOMIC DNA]</scope>
    <source>
        <strain evidence="2 3">GIHE-G1</strain>
    </source>
</reference>
<organism evidence="2 3">
    <name type="scientific">Cylindrospermopsis curvispora GIHE-G1</name>
    <dbReference type="NCBI Taxonomy" id="2666332"/>
    <lineage>
        <taxon>Bacteria</taxon>
        <taxon>Bacillati</taxon>
        <taxon>Cyanobacteriota</taxon>
        <taxon>Cyanophyceae</taxon>
        <taxon>Nostocales</taxon>
        <taxon>Aphanizomenonaceae</taxon>
        <taxon>Cylindrospermopsis</taxon>
    </lineage>
</organism>
<dbReference type="KEGG" id="ccur:IAR63_08180"/>
<feature type="transmembrane region" description="Helical" evidence="1">
    <location>
        <begin position="12"/>
        <end position="32"/>
    </location>
</feature>
<sequence>MYISRRSATLRNISVAVVNGIITLVILLIAPLGLAAVIINTILITFATYFVSNIADRIVWWLQSESRKDMEAGGNEYSAVKKSNLQRWWR</sequence>
<evidence type="ECO:0000313" key="2">
    <source>
        <dbReference type="EMBL" id="QNP30943.1"/>
    </source>
</evidence>
<dbReference type="AlphaFoldDB" id="A0A7H0F4H7"/>
<proteinExistence type="predicted"/>
<dbReference type="NCBIfam" id="NF040558">
    <property type="entry name" value="CAS_Csx18"/>
    <property type="match status" value="1"/>
</dbReference>
<protein>
    <submittedName>
        <fullName evidence="2">Uncharacterized protein</fullName>
    </submittedName>
</protein>
<dbReference type="EMBL" id="CP060822">
    <property type="protein sequence ID" value="QNP30943.1"/>
    <property type="molecule type" value="Genomic_DNA"/>
</dbReference>
<feature type="transmembrane region" description="Helical" evidence="1">
    <location>
        <begin position="38"/>
        <end position="60"/>
    </location>
</feature>
<dbReference type="Proteomes" id="UP000516013">
    <property type="component" value="Chromosome"/>
</dbReference>
<accession>A0A7H0F4H7</accession>
<dbReference type="RefSeq" id="WP_057176790.1">
    <property type="nucleotide sequence ID" value="NZ_CP060822.1"/>
</dbReference>
<keyword evidence="1" id="KW-0812">Transmembrane</keyword>
<dbReference type="GeneID" id="92780884"/>